<dbReference type="SUPFAM" id="SSF52172">
    <property type="entry name" value="CheY-like"/>
    <property type="match status" value="1"/>
</dbReference>
<keyword evidence="1 2" id="KW-0597">Phosphoprotein</keyword>
<dbReference type="AlphaFoldDB" id="A0A318JJ83"/>
<dbReference type="PANTHER" id="PTHR44591">
    <property type="entry name" value="STRESS RESPONSE REGULATOR PROTEIN 1"/>
    <property type="match status" value="1"/>
</dbReference>
<feature type="domain" description="Response regulatory" evidence="3">
    <location>
        <begin position="6"/>
        <end position="122"/>
    </location>
</feature>
<dbReference type="SMART" id="SM00448">
    <property type="entry name" value="REC"/>
    <property type="match status" value="1"/>
</dbReference>
<dbReference type="RefSeq" id="WP_082693543.1">
    <property type="nucleotide sequence ID" value="NZ_LNQU01000107.1"/>
</dbReference>
<comment type="caution">
    <text evidence="4">The sequence shown here is derived from an EMBL/GenBank/DDBJ whole genome shotgun (WGS) entry which is preliminary data.</text>
</comment>
<dbReference type="InterPro" id="IPR011006">
    <property type="entry name" value="CheY-like_superfamily"/>
</dbReference>
<dbReference type="InterPro" id="IPR001789">
    <property type="entry name" value="Sig_transdc_resp-reg_receiver"/>
</dbReference>
<evidence type="ECO:0000256" key="1">
    <source>
        <dbReference type="ARBA" id="ARBA00022553"/>
    </source>
</evidence>
<keyword evidence="5" id="KW-1185">Reference proteome</keyword>
<name>A0A318JJ83_9NEIS</name>
<dbReference type="GO" id="GO:0000160">
    <property type="term" value="P:phosphorelay signal transduction system"/>
    <property type="evidence" value="ECO:0007669"/>
    <property type="project" value="InterPro"/>
</dbReference>
<dbReference type="Pfam" id="PF00072">
    <property type="entry name" value="Response_reg"/>
    <property type="match status" value="1"/>
</dbReference>
<evidence type="ECO:0000259" key="3">
    <source>
        <dbReference type="PROSITE" id="PS50110"/>
    </source>
</evidence>
<feature type="modified residue" description="4-aspartylphosphate" evidence="2">
    <location>
        <position position="54"/>
    </location>
</feature>
<reference evidence="4 5" key="1">
    <citation type="submission" date="2018-05" db="EMBL/GenBank/DDBJ databases">
        <title>Genomic Encyclopedia of Type Strains, Phase IV (KMG-IV): sequencing the most valuable type-strain genomes for metagenomic binning, comparative biology and taxonomic classification.</title>
        <authorList>
            <person name="Goeker M."/>
        </authorList>
    </citation>
    <scope>NUCLEOTIDE SEQUENCE [LARGE SCALE GENOMIC DNA]</scope>
    <source>
        <strain evidence="4 5">DSM 25134</strain>
    </source>
</reference>
<dbReference type="Proteomes" id="UP000248395">
    <property type="component" value="Unassembled WGS sequence"/>
</dbReference>
<dbReference type="PANTHER" id="PTHR44591:SF3">
    <property type="entry name" value="RESPONSE REGULATORY DOMAIN-CONTAINING PROTEIN"/>
    <property type="match status" value="1"/>
</dbReference>
<dbReference type="InterPro" id="IPR050595">
    <property type="entry name" value="Bact_response_regulator"/>
</dbReference>
<dbReference type="EMBL" id="QJKC01000002">
    <property type="protein sequence ID" value="PXX50407.1"/>
    <property type="molecule type" value="Genomic_DNA"/>
</dbReference>
<organism evidence="4 5">
    <name type="scientific">Aquitalea magnusonii</name>
    <dbReference type="NCBI Taxonomy" id="332411"/>
    <lineage>
        <taxon>Bacteria</taxon>
        <taxon>Pseudomonadati</taxon>
        <taxon>Pseudomonadota</taxon>
        <taxon>Betaproteobacteria</taxon>
        <taxon>Neisseriales</taxon>
        <taxon>Chromobacteriaceae</taxon>
        <taxon>Aquitalea</taxon>
    </lineage>
</organism>
<dbReference type="Gene3D" id="3.40.50.2300">
    <property type="match status" value="1"/>
</dbReference>
<evidence type="ECO:0000313" key="5">
    <source>
        <dbReference type="Proteomes" id="UP000248395"/>
    </source>
</evidence>
<protein>
    <submittedName>
        <fullName evidence="4">Response regulator receiver domain-containing protein</fullName>
    </submittedName>
</protein>
<accession>A0A318JJ83</accession>
<gene>
    <name evidence="4" type="ORF">DFR38_10254</name>
</gene>
<dbReference type="OrthoDB" id="9800897at2"/>
<evidence type="ECO:0000256" key="2">
    <source>
        <dbReference type="PROSITE-ProRule" id="PRU00169"/>
    </source>
</evidence>
<dbReference type="CDD" id="cd17574">
    <property type="entry name" value="REC_OmpR"/>
    <property type="match status" value="1"/>
</dbReference>
<dbReference type="PROSITE" id="PS50110">
    <property type="entry name" value="RESPONSE_REGULATORY"/>
    <property type="match status" value="1"/>
</dbReference>
<sequence>MSEKAKILVVDDVETVRRLLKMGLSRSFEVVDAASGEEALAMLGEVRPAAILLDVEMQPGIDGFETCRRIRLHDEFARVPVVFVSAREAIEDRLAGYEAGGEDYVVKPFSAPELVAKLQRLIDSTAERGRLNGLARDASCAAMAAMQSMGEMGALLEVVKQLGTASSVLELADAMVAGVALYGLEACVQLRVATGVLTRCRGGAASPLEVSVMDHLVGMGRLEQFKTRMVINYPVVSLLVRDMPLKDEDRCGRLRDHLTMLVETADVHARALAALALARQRDEEIVRLAVCMTGVLGEVDRAQRDNLVSSRIALENVRQRVDVAYVSMMLTTSQENMLNRALDEGVEELLNSQADISDLQNRLSQMLTDLRRVVGGDAS</sequence>
<evidence type="ECO:0000313" key="4">
    <source>
        <dbReference type="EMBL" id="PXX50407.1"/>
    </source>
</evidence>
<proteinExistence type="predicted"/>